<dbReference type="EMBL" id="CP048261">
    <property type="protein sequence ID" value="QST83856.1"/>
    <property type="molecule type" value="Genomic_DNA"/>
</dbReference>
<dbReference type="AlphaFoldDB" id="A0A8A1USE4"/>
<dbReference type="RefSeq" id="WP_129820742.1">
    <property type="nucleotide sequence ID" value="NZ_CP048261.1"/>
</dbReference>
<reference evidence="2" key="1">
    <citation type="submission" date="2012-12" db="EMBL/GenBank/DDBJ databases">
        <authorList>
            <person name="Pethick F.E."/>
            <person name="MacFadyen A.C."/>
            <person name="Tang Z."/>
            <person name="Sangal V."/>
            <person name="Tze-Tze L."/>
            <person name="Chu J."/>
            <person name="Guo M."/>
            <person name="Kirby R."/>
            <person name="Hoskisson P.A."/>
            <person name="Herron P.R."/>
            <person name="Hunter I.S."/>
        </authorList>
    </citation>
    <scope>NUCLEOTIDE SEQUENCE</scope>
    <source>
        <strain evidence="2">ATCC 10970</strain>
    </source>
</reference>
<gene>
    <name evidence="2" type="ORF">SRIM_030065</name>
</gene>
<name>A0A8A1USE4_STRR1</name>
<feature type="transmembrane region" description="Helical" evidence="1">
    <location>
        <begin position="173"/>
        <end position="195"/>
    </location>
</feature>
<feature type="transmembrane region" description="Helical" evidence="1">
    <location>
        <begin position="127"/>
        <end position="153"/>
    </location>
</feature>
<evidence type="ECO:0000256" key="1">
    <source>
        <dbReference type="SAM" id="Phobius"/>
    </source>
</evidence>
<evidence type="ECO:0000313" key="2">
    <source>
        <dbReference type="EMBL" id="QST83856.1"/>
    </source>
</evidence>
<proteinExistence type="predicted"/>
<keyword evidence="1" id="KW-1133">Transmembrane helix</keyword>
<dbReference type="GeneID" id="66858312"/>
<keyword evidence="1" id="KW-0812">Transmembrane</keyword>
<dbReference type="Proteomes" id="UP000011074">
    <property type="component" value="Chromosome"/>
</dbReference>
<reference evidence="2" key="2">
    <citation type="submission" date="2020-01" db="EMBL/GenBank/DDBJ databases">
        <authorList>
            <person name="Algora L."/>
            <person name="Schniete J.K."/>
            <person name="MacFadyen A."/>
            <person name="Hoskisson P.A."/>
            <person name="Hunter I.S."/>
            <person name="Herron P.R."/>
        </authorList>
    </citation>
    <scope>NUCLEOTIDE SEQUENCE</scope>
    <source>
        <strain evidence="2">ATCC 10970</strain>
    </source>
</reference>
<keyword evidence="1" id="KW-0472">Membrane</keyword>
<protein>
    <submittedName>
        <fullName evidence="2">Uncharacterized protein</fullName>
    </submittedName>
</protein>
<reference evidence="2" key="3">
    <citation type="journal article" date="2021" name="bioRxiv">
        <title>Bilateral symmetry of linear streptomycete chromosomes.</title>
        <authorList>
            <person name="Algora-Gallardo L."/>
            <person name="Schniete J.K."/>
            <person name="Mark D.R."/>
            <person name="Hunter I.S."/>
            <person name="Herron P.R."/>
        </authorList>
    </citation>
    <scope>NUCLEOTIDE SEQUENCE</scope>
    <source>
        <strain evidence="2">ATCC 10970</strain>
    </source>
</reference>
<accession>A0A8A1USE4</accession>
<organism evidence="2 3">
    <name type="scientific">Streptomyces rimosus subsp. rimosus (strain ATCC 10970 / DSM 40260 / JCM 4667 / NRRL 2234)</name>
    <dbReference type="NCBI Taxonomy" id="1265868"/>
    <lineage>
        <taxon>Bacteria</taxon>
        <taxon>Bacillati</taxon>
        <taxon>Actinomycetota</taxon>
        <taxon>Actinomycetes</taxon>
        <taxon>Kitasatosporales</taxon>
        <taxon>Streptomycetaceae</taxon>
        <taxon>Streptomyces</taxon>
    </lineage>
</organism>
<sequence>MPTQPFTRPRSPARWRSSAGRVVGAGLVLAGVFFGGVTAADMGYPNGHKGDAGTLTVRECRTQFEHVGSSRHRHARPVDTCTGTFRADRGGAVVEDATVETPAKFEPGTELGIQKTDYRFVMIDEQWIWRSLAIVCVAVCAVVAGLFCLLTGFGGRRGPGFREAWRRVPGGVVVRYVLVGVGGLAALGAGAALLVDGIVR</sequence>
<evidence type="ECO:0000313" key="3">
    <source>
        <dbReference type="Proteomes" id="UP000011074"/>
    </source>
</evidence>